<keyword evidence="1" id="KW-0677">Repeat</keyword>
<evidence type="ECO:0000256" key="3">
    <source>
        <dbReference type="PROSITE-ProRule" id="PRU00023"/>
    </source>
</evidence>
<proteinExistence type="predicted"/>
<dbReference type="eggNOG" id="KOG0504">
    <property type="taxonomic scope" value="Eukaryota"/>
</dbReference>
<dbReference type="Pfam" id="PF12796">
    <property type="entry name" value="Ank_2"/>
    <property type="match status" value="1"/>
</dbReference>
<name>R4XH11_TAPDE</name>
<evidence type="ECO:0000313" key="6">
    <source>
        <dbReference type="Proteomes" id="UP000013776"/>
    </source>
</evidence>
<dbReference type="InterPro" id="IPR036770">
    <property type="entry name" value="Ankyrin_rpt-contain_sf"/>
</dbReference>
<dbReference type="VEuPathDB" id="FungiDB:TAPDE_004093"/>
<dbReference type="Gene3D" id="1.25.40.20">
    <property type="entry name" value="Ankyrin repeat-containing domain"/>
    <property type="match status" value="1"/>
</dbReference>
<dbReference type="STRING" id="1097556.R4XH11"/>
<evidence type="ECO:0000256" key="1">
    <source>
        <dbReference type="ARBA" id="ARBA00022737"/>
    </source>
</evidence>
<dbReference type="GO" id="GO:0085020">
    <property type="term" value="P:protein K6-linked ubiquitination"/>
    <property type="evidence" value="ECO:0007669"/>
    <property type="project" value="TreeGrafter"/>
</dbReference>
<comment type="caution">
    <text evidence="5">The sequence shown here is derived from an EMBL/GenBank/DDBJ whole genome shotgun (WGS) entry which is preliminary data.</text>
</comment>
<dbReference type="Proteomes" id="UP000013776">
    <property type="component" value="Unassembled WGS sequence"/>
</dbReference>
<dbReference type="EMBL" id="CAHR02000180">
    <property type="protein sequence ID" value="CCG83803.1"/>
    <property type="molecule type" value="Genomic_DNA"/>
</dbReference>
<evidence type="ECO:0000256" key="2">
    <source>
        <dbReference type="ARBA" id="ARBA00023043"/>
    </source>
</evidence>
<organism evidence="5 6">
    <name type="scientific">Taphrina deformans (strain PYCC 5710 / ATCC 11124 / CBS 356.35 / IMI 108563 / JCM 9778 / NBRC 8474)</name>
    <name type="common">Peach leaf curl fungus</name>
    <name type="synonym">Lalaria deformans</name>
    <dbReference type="NCBI Taxonomy" id="1097556"/>
    <lineage>
        <taxon>Eukaryota</taxon>
        <taxon>Fungi</taxon>
        <taxon>Dikarya</taxon>
        <taxon>Ascomycota</taxon>
        <taxon>Taphrinomycotina</taxon>
        <taxon>Taphrinomycetes</taxon>
        <taxon>Taphrinales</taxon>
        <taxon>Taphrinaceae</taxon>
        <taxon>Taphrina</taxon>
    </lineage>
</organism>
<dbReference type="SUPFAM" id="SSF48403">
    <property type="entry name" value="Ankyrin repeat"/>
    <property type="match status" value="1"/>
</dbReference>
<sequence length="156" mass="16990">MATLRCTFCAANGHLDVVKLFLSRETAGLNFANEGGNTPLHWAALNGHLETVKILVDAGADVKQRNKGQRMPIDEAESQGKESIVLWLLALDLKREKDAGLLDANDSEELGEAEVNVNMSAGVAESREPPDAADLAPMHPNRDELSQKVDRMNMLD</sequence>
<dbReference type="PANTHER" id="PTHR24171:SF8">
    <property type="entry name" value="BRCA1-ASSOCIATED RING DOMAIN PROTEIN 1"/>
    <property type="match status" value="1"/>
</dbReference>
<accession>R4XH11</accession>
<evidence type="ECO:0000313" key="5">
    <source>
        <dbReference type="EMBL" id="CCG83803.1"/>
    </source>
</evidence>
<dbReference type="AlphaFoldDB" id="R4XH11"/>
<keyword evidence="6" id="KW-1185">Reference proteome</keyword>
<dbReference type="PANTHER" id="PTHR24171">
    <property type="entry name" value="ANKYRIN REPEAT DOMAIN-CONTAINING PROTEIN 39-RELATED"/>
    <property type="match status" value="1"/>
</dbReference>
<dbReference type="SMART" id="SM00248">
    <property type="entry name" value="ANK"/>
    <property type="match status" value="2"/>
</dbReference>
<dbReference type="GO" id="GO:0004842">
    <property type="term" value="F:ubiquitin-protein transferase activity"/>
    <property type="evidence" value="ECO:0007669"/>
    <property type="project" value="TreeGrafter"/>
</dbReference>
<protein>
    <submittedName>
        <fullName evidence="5">Uncharacterized protein</fullName>
    </submittedName>
</protein>
<feature type="repeat" description="ANK" evidence="3">
    <location>
        <begin position="35"/>
        <end position="67"/>
    </location>
</feature>
<evidence type="ECO:0000256" key="4">
    <source>
        <dbReference type="SAM" id="MobiDB-lite"/>
    </source>
</evidence>
<dbReference type="PROSITE" id="PS50088">
    <property type="entry name" value="ANK_REPEAT"/>
    <property type="match status" value="1"/>
</dbReference>
<reference evidence="5 6" key="1">
    <citation type="journal article" date="2013" name="MBio">
        <title>Genome sequencing of the plant pathogen Taphrina deformans, the causal agent of peach leaf curl.</title>
        <authorList>
            <person name="Cisse O.H."/>
            <person name="Almeida J.M.G.C.F."/>
            <person name="Fonseca A."/>
            <person name="Kumar A.A."/>
            <person name="Salojaervi J."/>
            <person name="Overmyer K."/>
            <person name="Hauser P.M."/>
            <person name="Pagni M."/>
        </authorList>
    </citation>
    <scope>NUCLEOTIDE SEQUENCE [LARGE SCALE GENOMIC DNA]</scope>
    <source>
        <strain evidence="6">PYCC 5710 / ATCC 11124 / CBS 356.35 / IMI 108563 / JCM 9778 / NBRC 8474</strain>
    </source>
</reference>
<dbReference type="OrthoDB" id="10057496at2759"/>
<feature type="compositionally biased region" description="Basic and acidic residues" evidence="4">
    <location>
        <begin position="140"/>
        <end position="156"/>
    </location>
</feature>
<keyword evidence="2 3" id="KW-0040">ANK repeat</keyword>
<dbReference type="PROSITE" id="PS50297">
    <property type="entry name" value="ANK_REP_REGION"/>
    <property type="match status" value="1"/>
</dbReference>
<dbReference type="InterPro" id="IPR002110">
    <property type="entry name" value="Ankyrin_rpt"/>
</dbReference>
<feature type="region of interest" description="Disordered" evidence="4">
    <location>
        <begin position="118"/>
        <end position="156"/>
    </location>
</feature>
<gene>
    <name evidence="5" type="ORF">TAPDE_004093</name>
</gene>